<evidence type="ECO:0000256" key="5">
    <source>
        <dbReference type="ARBA" id="ARBA00022679"/>
    </source>
</evidence>
<dbReference type="Proteomes" id="UP000230292">
    <property type="component" value="Unassembled WGS sequence"/>
</dbReference>
<dbReference type="InterPro" id="IPR050351">
    <property type="entry name" value="BphY/WalK/GraS-like"/>
</dbReference>
<keyword evidence="7" id="KW-0418">Kinase</keyword>
<evidence type="ECO:0000256" key="7">
    <source>
        <dbReference type="ARBA" id="ARBA00022777"/>
    </source>
</evidence>
<proteinExistence type="predicted"/>
<keyword evidence="5" id="KW-0808">Transferase</keyword>
<dbReference type="InterPro" id="IPR036890">
    <property type="entry name" value="HATPase_C_sf"/>
</dbReference>
<keyword evidence="4" id="KW-0597">Phosphoprotein</keyword>
<dbReference type="SUPFAM" id="SSF158472">
    <property type="entry name" value="HAMP domain-like"/>
    <property type="match status" value="1"/>
</dbReference>
<evidence type="ECO:0000259" key="11">
    <source>
        <dbReference type="PROSITE" id="PS50109"/>
    </source>
</evidence>
<comment type="caution">
    <text evidence="13">The sequence shown here is derived from an EMBL/GenBank/DDBJ whole genome shotgun (WGS) entry which is preliminary data.</text>
</comment>
<dbReference type="InterPro" id="IPR036097">
    <property type="entry name" value="HisK_dim/P_sf"/>
</dbReference>
<evidence type="ECO:0000256" key="6">
    <source>
        <dbReference type="ARBA" id="ARBA00022741"/>
    </source>
</evidence>
<dbReference type="GO" id="GO:0000156">
    <property type="term" value="F:phosphorelay response regulator activity"/>
    <property type="evidence" value="ECO:0007669"/>
    <property type="project" value="TreeGrafter"/>
</dbReference>
<feature type="domain" description="HAMP" evidence="12">
    <location>
        <begin position="215"/>
        <end position="266"/>
    </location>
</feature>
<evidence type="ECO:0000256" key="4">
    <source>
        <dbReference type="ARBA" id="ARBA00022553"/>
    </source>
</evidence>
<dbReference type="AlphaFoldDB" id="A0A2M7H4F5"/>
<keyword evidence="9" id="KW-0902">Two-component regulatory system</keyword>
<dbReference type="SMART" id="SM00304">
    <property type="entry name" value="HAMP"/>
    <property type="match status" value="1"/>
</dbReference>
<dbReference type="SUPFAM" id="SSF47384">
    <property type="entry name" value="Homodimeric domain of signal transducing histidine kinase"/>
    <property type="match status" value="1"/>
</dbReference>
<dbReference type="PROSITE" id="PS50885">
    <property type="entry name" value="HAMP"/>
    <property type="match status" value="1"/>
</dbReference>
<dbReference type="SUPFAM" id="SSF55874">
    <property type="entry name" value="ATPase domain of HSP90 chaperone/DNA topoisomerase II/histidine kinase"/>
    <property type="match status" value="1"/>
</dbReference>
<dbReference type="PROSITE" id="PS50109">
    <property type="entry name" value="HIS_KIN"/>
    <property type="match status" value="1"/>
</dbReference>
<feature type="transmembrane region" description="Helical" evidence="10">
    <location>
        <begin position="191"/>
        <end position="212"/>
    </location>
</feature>
<gene>
    <name evidence="13" type="ORF">COW24_01960</name>
</gene>
<comment type="catalytic activity">
    <reaction evidence="1">
        <text>ATP + protein L-histidine = ADP + protein N-phospho-L-histidine.</text>
        <dbReference type="EC" id="2.7.13.3"/>
    </reaction>
</comment>
<dbReference type="InterPro" id="IPR003594">
    <property type="entry name" value="HATPase_dom"/>
</dbReference>
<evidence type="ECO:0000313" key="13">
    <source>
        <dbReference type="EMBL" id="PIW37099.1"/>
    </source>
</evidence>
<dbReference type="GO" id="GO:0016020">
    <property type="term" value="C:membrane"/>
    <property type="evidence" value="ECO:0007669"/>
    <property type="project" value="UniProtKB-SubCell"/>
</dbReference>
<comment type="subcellular location">
    <subcellularLocation>
        <location evidence="2">Membrane</location>
    </subcellularLocation>
</comment>
<sequence>MANAFGDTLRNLKVRYKILLIFVVLFLLMFDLGALNITSVTDIRTDTKHIADTLIPRLIETSAIKDRLNAAILSAYDYVQTGNPESKKQYEDELGSALVAQINLFYLSSSEADFEFTTSFQTHINDINDAIDELVTIYESGQTTSDIQVQLGVVAERKDSFSKFLEEEIETKVRDESIQEREQTDQRVNQTIINVVIVGFISLLSLGMLFSFTRTSITEPVQKLTEAAESAASGDFRFVNIDTRDELGLFADTFNTMTQHIKATQESLTIELEKTKQLDRQKTEFLSIAAHQLRTPMSGIKWVMSMAVDGDLGKLPDEAKEQLGKGLENVGRMIKLINSLLDVTQIETQKFTFNFLPHDPVQLVKESCADLEQAADQAQVSIKINEPATPLPLVAADAEKVGIAFHNLVDNAIKYTPKGGTVSVDFTVEEDEVIFAIKDTGYGIPEVEQDRIFSKFYRGSNIQTVQADGSGLGLYIVHEIISRHDGRVDFESSEGNGTTFTISIPVADEKLIAKAKADTEAAATETTSTTL</sequence>
<dbReference type="GO" id="GO:0005524">
    <property type="term" value="F:ATP binding"/>
    <property type="evidence" value="ECO:0007669"/>
    <property type="project" value="UniProtKB-KW"/>
</dbReference>
<evidence type="ECO:0000256" key="9">
    <source>
        <dbReference type="ARBA" id="ARBA00023012"/>
    </source>
</evidence>
<dbReference type="GO" id="GO:0000155">
    <property type="term" value="F:phosphorelay sensor kinase activity"/>
    <property type="evidence" value="ECO:0007669"/>
    <property type="project" value="InterPro"/>
</dbReference>
<keyword evidence="8" id="KW-0067">ATP-binding</keyword>
<protein>
    <recommendedName>
        <fullName evidence="3">histidine kinase</fullName>
        <ecNumber evidence="3">2.7.13.3</ecNumber>
    </recommendedName>
</protein>
<dbReference type="PANTHER" id="PTHR42878:SF7">
    <property type="entry name" value="SENSOR HISTIDINE KINASE GLRK"/>
    <property type="match status" value="1"/>
</dbReference>
<dbReference type="GO" id="GO:0007234">
    <property type="term" value="P:osmosensory signaling via phosphorelay pathway"/>
    <property type="evidence" value="ECO:0007669"/>
    <property type="project" value="TreeGrafter"/>
</dbReference>
<dbReference type="PRINTS" id="PR00344">
    <property type="entry name" value="BCTRLSENSOR"/>
</dbReference>
<dbReference type="CDD" id="cd00082">
    <property type="entry name" value="HisKA"/>
    <property type="match status" value="1"/>
</dbReference>
<dbReference type="EC" id="2.7.13.3" evidence="3"/>
<dbReference type="SMART" id="SM00388">
    <property type="entry name" value="HisKA"/>
    <property type="match status" value="1"/>
</dbReference>
<accession>A0A2M7H4F5</accession>
<evidence type="ECO:0000313" key="14">
    <source>
        <dbReference type="Proteomes" id="UP000230292"/>
    </source>
</evidence>
<dbReference type="InterPro" id="IPR004358">
    <property type="entry name" value="Sig_transdc_His_kin-like_C"/>
</dbReference>
<dbReference type="CDD" id="cd06225">
    <property type="entry name" value="HAMP"/>
    <property type="match status" value="1"/>
</dbReference>
<keyword evidence="10" id="KW-1133">Transmembrane helix</keyword>
<evidence type="ECO:0000256" key="3">
    <source>
        <dbReference type="ARBA" id="ARBA00012438"/>
    </source>
</evidence>
<organism evidence="13 14">
    <name type="scientific">Candidatus Kerfeldbacteria bacterium CG15_BIG_FIL_POST_REV_8_21_14_020_45_12</name>
    <dbReference type="NCBI Taxonomy" id="2014247"/>
    <lineage>
        <taxon>Bacteria</taxon>
        <taxon>Candidatus Kerfeldiibacteriota</taxon>
    </lineage>
</organism>
<dbReference type="SMART" id="SM00387">
    <property type="entry name" value="HATPase_c"/>
    <property type="match status" value="1"/>
</dbReference>
<dbReference type="Pfam" id="PF00512">
    <property type="entry name" value="HisKA"/>
    <property type="match status" value="1"/>
</dbReference>
<feature type="transmembrane region" description="Helical" evidence="10">
    <location>
        <begin position="18"/>
        <end position="38"/>
    </location>
</feature>
<evidence type="ECO:0000256" key="8">
    <source>
        <dbReference type="ARBA" id="ARBA00022840"/>
    </source>
</evidence>
<dbReference type="GO" id="GO:0030295">
    <property type="term" value="F:protein kinase activator activity"/>
    <property type="evidence" value="ECO:0007669"/>
    <property type="project" value="TreeGrafter"/>
</dbReference>
<dbReference type="PANTHER" id="PTHR42878">
    <property type="entry name" value="TWO-COMPONENT HISTIDINE KINASE"/>
    <property type="match status" value="1"/>
</dbReference>
<name>A0A2M7H4F5_9BACT</name>
<dbReference type="Gene3D" id="3.30.565.10">
    <property type="entry name" value="Histidine kinase-like ATPase, C-terminal domain"/>
    <property type="match status" value="1"/>
</dbReference>
<feature type="domain" description="Histidine kinase" evidence="11">
    <location>
        <begin position="288"/>
        <end position="508"/>
    </location>
</feature>
<dbReference type="Pfam" id="PF00672">
    <property type="entry name" value="HAMP"/>
    <property type="match status" value="1"/>
</dbReference>
<dbReference type="FunFam" id="3.30.565.10:FF:000006">
    <property type="entry name" value="Sensor histidine kinase WalK"/>
    <property type="match status" value="1"/>
</dbReference>
<evidence type="ECO:0000256" key="10">
    <source>
        <dbReference type="SAM" id="Phobius"/>
    </source>
</evidence>
<dbReference type="CDD" id="cd00075">
    <property type="entry name" value="HATPase"/>
    <property type="match status" value="1"/>
</dbReference>
<dbReference type="Gene3D" id="6.10.340.10">
    <property type="match status" value="1"/>
</dbReference>
<dbReference type="InterPro" id="IPR005467">
    <property type="entry name" value="His_kinase_dom"/>
</dbReference>
<dbReference type="EMBL" id="PFGC01000023">
    <property type="protein sequence ID" value="PIW37099.1"/>
    <property type="molecule type" value="Genomic_DNA"/>
</dbReference>
<dbReference type="Pfam" id="PF02518">
    <property type="entry name" value="HATPase_c"/>
    <property type="match status" value="1"/>
</dbReference>
<evidence type="ECO:0000259" key="12">
    <source>
        <dbReference type="PROSITE" id="PS50885"/>
    </source>
</evidence>
<dbReference type="InterPro" id="IPR003661">
    <property type="entry name" value="HisK_dim/P_dom"/>
</dbReference>
<reference evidence="13 14" key="1">
    <citation type="submission" date="2017-09" db="EMBL/GenBank/DDBJ databases">
        <title>Depth-based differentiation of microbial function through sediment-hosted aquifers and enrichment of novel symbionts in the deep terrestrial subsurface.</title>
        <authorList>
            <person name="Probst A.J."/>
            <person name="Ladd B."/>
            <person name="Jarett J.K."/>
            <person name="Geller-Mcgrath D.E."/>
            <person name="Sieber C.M."/>
            <person name="Emerson J.B."/>
            <person name="Anantharaman K."/>
            <person name="Thomas B.C."/>
            <person name="Malmstrom R."/>
            <person name="Stieglmeier M."/>
            <person name="Klingl A."/>
            <person name="Woyke T."/>
            <person name="Ryan C.M."/>
            <person name="Banfield J.F."/>
        </authorList>
    </citation>
    <scope>NUCLEOTIDE SEQUENCE [LARGE SCALE GENOMIC DNA]</scope>
    <source>
        <strain evidence="13">CG15_BIG_FIL_POST_REV_8_21_14_020_45_12</strain>
    </source>
</reference>
<evidence type="ECO:0000256" key="1">
    <source>
        <dbReference type="ARBA" id="ARBA00000085"/>
    </source>
</evidence>
<evidence type="ECO:0000256" key="2">
    <source>
        <dbReference type="ARBA" id="ARBA00004370"/>
    </source>
</evidence>
<keyword evidence="10" id="KW-0472">Membrane</keyword>
<dbReference type="InterPro" id="IPR003660">
    <property type="entry name" value="HAMP_dom"/>
</dbReference>
<keyword evidence="10" id="KW-0812">Transmembrane</keyword>
<keyword evidence="6" id="KW-0547">Nucleotide-binding</keyword>
<dbReference type="Gene3D" id="1.10.287.130">
    <property type="match status" value="1"/>
</dbReference>